<protein>
    <recommendedName>
        <fullName evidence="2">Peptidase M24 domain-containing protein</fullName>
    </recommendedName>
</protein>
<accession>A0AAD6J2I7</accession>
<proteinExistence type="inferred from homology"/>
<evidence type="ECO:0000313" key="3">
    <source>
        <dbReference type="EMBL" id="KAJ6263150.1"/>
    </source>
</evidence>
<organism evidence="3 4">
    <name type="scientific">Drechslerella dactyloides</name>
    <name type="common">Nematode-trapping fungus</name>
    <name type="synonym">Arthrobotrys dactyloides</name>
    <dbReference type="NCBI Taxonomy" id="74499"/>
    <lineage>
        <taxon>Eukaryota</taxon>
        <taxon>Fungi</taxon>
        <taxon>Dikarya</taxon>
        <taxon>Ascomycota</taxon>
        <taxon>Pezizomycotina</taxon>
        <taxon>Orbiliomycetes</taxon>
        <taxon>Orbiliales</taxon>
        <taxon>Orbiliaceae</taxon>
        <taxon>Drechslerella</taxon>
    </lineage>
</organism>
<gene>
    <name evidence="3" type="ORF">Dda_1710</name>
</gene>
<reference evidence="3" key="1">
    <citation type="submission" date="2023-01" db="EMBL/GenBank/DDBJ databases">
        <title>The chitinases involved in constricting ring structure development in the nematode-trapping fungus Drechslerella dactyloides.</title>
        <authorList>
            <person name="Wang R."/>
            <person name="Zhang L."/>
            <person name="Tang P."/>
            <person name="Li S."/>
            <person name="Liang L."/>
        </authorList>
    </citation>
    <scope>NUCLEOTIDE SEQUENCE</scope>
    <source>
        <strain evidence="3">YMF1.00031</strain>
    </source>
</reference>
<sequence length="478" mass="51928">MADEKKEIGECTHLFAPPRVIVTITSRCLATPRFDVPVTMRVRARWPQQRKFARESIFVPAGPNSIPSQIHCSQPSLLTPSAVVVCLYYSLANPDTLTKYKTAAEISNKVLNHVVSIAKEGTTVLALCEEGDKLLEEETSKVFKGKDIKKGVSFPTTVSPNEIITPLTPNPHDTNTPAWEIKAGQVLKIQLGAHIDGFAAVVGSTVVVPPAEGEAEVTGEIADLLLATHYINQAFLRLILPPSLHPGAEEGKEVKPPTQSKINGILSSIAKTYGCSLVENTTSYQFDRNEIEGKKKIILAPADGMKGEGHPEIGDVWGVEVAVALGDSGKLKVSEHKPTLHRHTGTTFQLKRPTSRVVFNEVKTKFGNFPFSSRHLTDQKAAGFGLLECTRNNLLRQYEILVEKEGKTTSKDFTVVAITKKGLSVISAPPAIDLEKIKSDKQITDEEILKLLEIPIGAPKKANKKKKKAASGDAAGDE</sequence>
<dbReference type="PANTHER" id="PTHR10804:SF11">
    <property type="entry name" value="PROLIFERATION-ASSOCIATED PROTEIN 2G4"/>
    <property type="match status" value="1"/>
</dbReference>
<dbReference type="InterPro" id="IPR047113">
    <property type="entry name" value="PA2G4/ARX1"/>
</dbReference>
<evidence type="ECO:0000259" key="2">
    <source>
        <dbReference type="Pfam" id="PF00557"/>
    </source>
</evidence>
<dbReference type="Proteomes" id="UP001221413">
    <property type="component" value="Unassembled WGS sequence"/>
</dbReference>
<evidence type="ECO:0000313" key="4">
    <source>
        <dbReference type="Proteomes" id="UP001221413"/>
    </source>
</evidence>
<dbReference type="FunFam" id="1.10.10.10:FF:000029">
    <property type="entry name" value="Proliferation-associated 2G4, a"/>
    <property type="match status" value="1"/>
</dbReference>
<dbReference type="InterPro" id="IPR036388">
    <property type="entry name" value="WH-like_DNA-bd_sf"/>
</dbReference>
<dbReference type="Gene3D" id="1.10.10.10">
    <property type="entry name" value="Winged helix-like DNA-binding domain superfamily/Winged helix DNA-binding domain"/>
    <property type="match status" value="1"/>
</dbReference>
<dbReference type="PANTHER" id="PTHR10804">
    <property type="entry name" value="PROTEASE FAMILY M24 METHIONYL AMINOPEPTIDASE, AMINOPEPTIDASE P"/>
    <property type="match status" value="1"/>
</dbReference>
<keyword evidence="4" id="KW-1185">Reference proteome</keyword>
<dbReference type="Gene3D" id="3.90.230.10">
    <property type="entry name" value="Creatinase/methionine aminopeptidase superfamily"/>
    <property type="match status" value="1"/>
</dbReference>
<comment type="caution">
    <text evidence="3">The sequence shown here is derived from an EMBL/GenBank/DDBJ whole genome shotgun (WGS) entry which is preliminary data.</text>
</comment>
<dbReference type="SUPFAM" id="SSF46785">
    <property type="entry name" value="Winged helix' DNA-binding domain"/>
    <property type="match status" value="1"/>
</dbReference>
<dbReference type="InterPro" id="IPR036390">
    <property type="entry name" value="WH_DNA-bd_sf"/>
</dbReference>
<evidence type="ECO:0000256" key="1">
    <source>
        <dbReference type="ARBA" id="ARBA00007319"/>
    </source>
</evidence>
<name>A0AAD6J2I7_DREDA</name>
<dbReference type="InterPro" id="IPR036005">
    <property type="entry name" value="Creatinase/aminopeptidase-like"/>
</dbReference>
<dbReference type="CDD" id="cd01089">
    <property type="entry name" value="PA2G4-like"/>
    <property type="match status" value="1"/>
</dbReference>
<feature type="domain" description="Peptidase M24" evidence="2">
    <location>
        <begin position="99"/>
        <end position="212"/>
    </location>
</feature>
<dbReference type="Pfam" id="PF00557">
    <property type="entry name" value="Peptidase_M24"/>
    <property type="match status" value="1"/>
</dbReference>
<comment type="similarity">
    <text evidence="1">Belongs to the peptidase M24 family.</text>
</comment>
<dbReference type="EMBL" id="JAQGDS010000002">
    <property type="protein sequence ID" value="KAJ6263150.1"/>
    <property type="molecule type" value="Genomic_DNA"/>
</dbReference>
<dbReference type="SUPFAM" id="SSF55920">
    <property type="entry name" value="Creatinase/aminopeptidase"/>
    <property type="match status" value="1"/>
</dbReference>
<dbReference type="AlphaFoldDB" id="A0AAD6J2I7"/>
<dbReference type="InterPro" id="IPR000994">
    <property type="entry name" value="Pept_M24"/>
</dbReference>